<comment type="subcellular location">
    <subcellularLocation>
        <location evidence="1">Membrane</location>
        <topology evidence="1">Single-pass membrane protein</topology>
    </subcellularLocation>
</comment>
<dbReference type="Proteomes" id="UP001160148">
    <property type="component" value="Unassembled WGS sequence"/>
</dbReference>
<evidence type="ECO:0000256" key="4">
    <source>
        <dbReference type="ARBA" id="ARBA00023054"/>
    </source>
</evidence>
<proteinExistence type="predicted"/>
<evidence type="ECO:0000256" key="3">
    <source>
        <dbReference type="ARBA" id="ARBA00022989"/>
    </source>
</evidence>
<dbReference type="InterPro" id="IPR045866">
    <property type="entry name" value="FAM210A/B-like"/>
</dbReference>
<feature type="transmembrane region" description="Helical" evidence="7">
    <location>
        <begin position="155"/>
        <end position="176"/>
    </location>
</feature>
<evidence type="ECO:0000256" key="7">
    <source>
        <dbReference type="SAM" id="Phobius"/>
    </source>
</evidence>
<keyword evidence="10" id="KW-1185">Reference proteome</keyword>
<comment type="caution">
    <text evidence="9">The sequence shown here is derived from an EMBL/GenBank/DDBJ whole genome shotgun (WGS) entry which is preliminary data.</text>
</comment>
<protein>
    <recommendedName>
        <fullName evidence="8">DUF1279 domain-containing protein</fullName>
    </recommendedName>
</protein>
<dbReference type="InterPro" id="IPR009688">
    <property type="entry name" value="FAM210A/B-like_dom"/>
</dbReference>
<dbReference type="GO" id="GO:0016020">
    <property type="term" value="C:membrane"/>
    <property type="evidence" value="ECO:0007669"/>
    <property type="project" value="UniProtKB-SubCell"/>
</dbReference>
<dbReference type="EMBL" id="CARXXK010000003">
    <property type="protein sequence ID" value="CAI6362725.1"/>
    <property type="molecule type" value="Genomic_DNA"/>
</dbReference>
<feature type="domain" description="DUF1279" evidence="8">
    <location>
        <begin position="95"/>
        <end position="181"/>
    </location>
</feature>
<dbReference type="AlphaFoldDB" id="A0AAV0X3E2"/>
<dbReference type="GO" id="GO:0005739">
    <property type="term" value="C:mitochondrion"/>
    <property type="evidence" value="ECO:0007669"/>
    <property type="project" value="TreeGrafter"/>
</dbReference>
<reference evidence="9 10" key="1">
    <citation type="submission" date="2023-01" db="EMBL/GenBank/DDBJ databases">
        <authorList>
            <person name="Whitehead M."/>
        </authorList>
    </citation>
    <scope>NUCLEOTIDE SEQUENCE [LARGE SCALE GENOMIC DNA]</scope>
</reference>
<dbReference type="PANTHER" id="PTHR21377:SF1">
    <property type="entry name" value="PROTEIN FAM210A"/>
    <property type="match status" value="1"/>
</dbReference>
<name>A0AAV0X3E2_9HEMI</name>
<keyword evidence="2 7" id="KW-0812">Transmembrane</keyword>
<evidence type="ECO:0000313" key="10">
    <source>
        <dbReference type="Proteomes" id="UP001160148"/>
    </source>
</evidence>
<dbReference type="Pfam" id="PF06916">
    <property type="entry name" value="FAM210A-B_dom"/>
    <property type="match status" value="1"/>
</dbReference>
<dbReference type="PANTHER" id="PTHR21377">
    <property type="entry name" value="PROTEIN FAM210B, MITOCHONDRIAL"/>
    <property type="match status" value="1"/>
</dbReference>
<gene>
    <name evidence="9" type="ORF">MEUPH1_LOCUS17769</name>
</gene>
<evidence type="ECO:0000256" key="6">
    <source>
        <dbReference type="SAM" id="MobiDB-lite"/>
    </source>
</evidence>
<feature type="region of interest" description="Disordered" evidence="6">
    <location>
        <begin position="69"/>
        <end position="90"/>
    </location>
</feature>
<organism evidence="9 10">
    <name type="scientific">Macrosiphum euphorbiae</name>
    <name type="common">potato aphid</name>
    <dbReference type="NCBI Taxonomy" id="13131"/>
    <lineage>
        <taxon>Eukaryota</taxon>
        <taxon>Metazoa</taxon>
        <taxon>Ecdysozoa</taxon>
        <taxon>Arthropoda</taxon>
        <taxon>Hexapoda</taxon>
        <taxon>Insecta</taxon>
        <taxon>Pterygota</taxon>
        <taxon>Neoptera</taxon>
        <taxon>Paraneoptera</taxon>
        <taxon>Hemiptera</taxon>
        <taxon>Sternorrhyncha</taxon>
        <taxon>Aphidomorpha</taxon>
        <taxon>Aphidoidea</taxon>
        <taxon>Aphididae</taxon>
        <taxon>Macrosiphini</taxon>
        <taxon>Macrosiphum</taxon>
    </lineage>
</organism>
<keyword evidence="3 7" id="KW-1133">Transmembrane helix</keyword>
<accession>A0AAV0X3E2</accession>
<keyword evidence="4" id="KW-0175">Coiled coil</keyword>
<feature type="transmembrane region" description="Helical" evidence="7">
    <location>
        <begin position="104"/>
        <end position="127"/>
    </location>
</feature>
<evidence type="ECO:0000256" key="5">
    <source>
        <dbReference type="ARBA" id="ARBA00023136"/>
    </source>
</evidence>
<sequence length="204" mass="23209">MLSQCNFLAIARLNVFVPRRLFVSCTVCLSKCTTTTSGQRKHQFSRDLGCLTATHNLRSHIHYTCGRQQTMTTTTPPTSTPPPPPDDDKSQSIFQRFKNMAKKYWYIVLPVHLVTSTVWFGSFYFIASICDVPALLEKLGIPKYFIDKVRDGNSWTSYLVIAYGLYKIFTPLRYMVTLGGTGMTIRYLKRIGYVIGETPCPKKP</sequence>
<evidence type="ECO:0000259" key="8">
    <source>
        <dbReference type="Pfam" id="PF06916"/>
    </source>
</evidence>
<evidence type="ECO:0000256" key="1">
    <source>
        <dbReference type="ARBA" id="ARBA00004167"/>
    </source>
</evidence>
<keyword evidence="5 7" id="KW-0472">Membrane</keyword>
<evidence type="ECO:0000313" key="9">
    <source>
        <dbReference type="EMBL" id="CAI6362725.1"/>
    </source>
</evidence>
<evidence type="ECO:0000256" key="2">
    <source>
        <dbReference type="ARBA" id="ARBA00022692"/>
    </source>
</evidence>